<sequence>MMMIGSSVDYARSGGMRNVPVTKAVEHLYATTAKFSGCVLLASRPTYSYPPRRTRILKRDRSTILPQIAADFNDGASTSVSVLTVRRTVINMGSQSRGPTRVPLLTALHKALLLSWARQHYHWTVDDWKHATWSDESRFQLYRTDARVRVWRQHH</sequence>
<dbReference type="Proteomes" id="UP000499080">
    <property type="component" value="Unassembled WGS sequence"/>
</dbReference>
<comment type="caution">
    <text evidence="2">The sequence shown here is derived from an EMBL/GenBank/DDBJ whole genome shotgun (WGS) entry which is preliminary data.</text>
</comment>
<evidence type="ECO:0000313" key="2">
    <source>
        <dbReference type="EMBL" id="GBL76219.1"/>
    </source>
</evidence>
<gene>
    <name evidence="2" type="ORF">AVEN_158738_1</name>
</gene>
<dbReference type="EMBL" id="BGPR01079835">
    <property type="protein sequence ID" value="GBL76219.1"/>
    <property type="molecule type" value="Genomic_DNA"/>
</dbReference>
<protein>
    <recommendedName>
        <fullName evidence="1">Transposase Tc1-like domain-containing protein</fullName>
    </recommendedName>
</protein>
<feature type="domain" description="Transposase Tc1-like" evidence="1">
    <location>
        <begin position="55"/>
        <end position="121"/>
    </location>
</feature>
<reference evidence="2 3" key="1">
    <citation type="journal article" date="2019" name="Sci. Rep.">
        <title>Orb-weaving spider Araneus ventricosus genome elucidates the spidroin gene catalogue.</title>
        <authorList>
            <person name="Kono N."/>
            <person name="Nakamura H."/>
            <person name="Ohtoshi R."/>
            <person name="Moran D.A.P."/>
            <person name="Shinohara A."/>
            <person name="Yoshida Y."/>
            <person name="Fujiwara M."/>
            <person name="Mori M."/>
            <person name="Tomita M."/>
            <person name="Arakawa K."/>
        </authorList>
    </citation>
    <scope>NUCLEOTIDE SEQUENCE [LARGE SCALE GENOMIC DNA]</scope>
</reference>
<dbReference type="OrthoDB" id="2430155at2759"/>
<accession>A0A4Y2AA38</accession>
<dbReference type="GO" id="GO:0015074">
    <property type="term" value="P:DNA integration"/>
    <property type="evidence" value="ECO:0007669"/>
    <property type="project" value="InterPro"/>
</dbReference>
<name>A0A4Y2AA38_ARAVE</name>
<evidence type="ECO:0000313" key="3">
    <source>
        <dbReference type="Proteomes" id="UP000499080"/>
    </source>
</evidence>
<dbReference type="InterPro" id="IPR002492">
    <property type="entry name" value="Transposase_Tc1-like"/>
</dbReference>
<dbReference type="GO" id="GO:0003677">
    <property type="term" value="F:DNA binding"/>
    <property type="evidence" value="ECO:0007669"/>
    <property type="project" value="InterPro"/>
</dbReference>
<organism evidence="2 3">
    <name type="scientific">Araneus ventricosus</name>
    <name type="common">Orbweaver spider</name>
    <name type="synonym">Epeira ventricosa</name>
    <dbReference type="NCBI Taxonomy" id="182803"/>
    <lineage>
        <taxon>Eukaryota</taxon>
        <taxon>Metazoa</taxon>
        <taxon>Ecdysozoa</taxon>
        <taxon>Arthropoda</taxon>
        <taxon>Chelicerata</taxon>
        <taxon>Arachnida</taxon>
        <taxon>Araneae</taxon>
        <taxon>Araneomorphae</taxon>
        <taxon>Entelegynae</taxon>
        <taxon>Araneoidea</taxon>
        <taxon>Araneidae</taxon>
        <taxon>Araneus</taxon>
    </lineage>
</organism>
<keyword evidence="3" id="KW-1185">Reference proteome</keyword>
<dbReference type="InterPro" id="IPR036397">
    <property type="entry name" value="RNaseH_sf"/>
</dbReference>
<proteinExistence type="predicted"/>
<evidence type="ECO:0000259" key="1">
    <source>
        <dbReference type="Pfam" id="PF01498"/>
    </source>
</evidence>
<dbReference type="GO" id="GO:0006313">
    <property type="term" value="P:DNA transposition"/>
    <property type="evidence" value="ECO:0007669"/>
    <property type="project" value="InterPro"/>
</dbReference>
<dbReference type="Gene3D" id="3.30.420.10">
    <property type="entry name" value="Ribonuclease H-like superfamily/Ribonuclease H"/>
    <property type="match status" value="1"/>
</dbReference>
<dbReference type="AlphaFoldDB" id="A0A4Y2AA38"/>
<dbReference type="Pfam" id="PF01498">
    <property type="entry name" value="HTH_Tnp_Tc3_2"/>
    <property type="match status" value="1"/>
</dbReference>